<keyword evidence="10" id="KW-1185">Reference proteome</keyword>
<dbReference type="Gene3D" id="3.30.160.60">
    <property type="entry name" value="Classic Zinc Finger"/>
    <property type="match status" value="1"/>
</dbReference>
<dbReference type="InterPro" id="IPR013320">
    <property type="entry name" value="ConA-like_dom_sf"/>
</dbReference>
<dbReference type="InterPro" id="IPR003877">
    <property type="entry name" value="SPRY_dom"/>
</dbReference>
<evidence type="ECO:0000313" key="9">
    <source>
        <dbReference type="EMBL" id="KAK7877924.1"/>
    </source>
</evidence>
<evidence type="ECO:0000256" key="1">
    <source>
        <dbReference type="ARBA" id="ARBA00022723"/>
    </source>
</evidence>
<proteinExistence type="predicted"/>
<dbReference type="InterPro" id="IPR003879">
    <property type="entry name" value="Butyrophylin_SPRY"/>
</dbReference>
<feature type="compositionally biased region" description="Low complexity" evidence="6">
    <location>
        <begin position="292"/>
        <end position="302"/>
    </location>
</feature>
<dbReference type="PROSITE" id="PS50188">
    <property type="entry name" value="B302_SPRY"/>
    <property type="match status" value="1"/>
</dbReference>
<dbReference type="EMBL" id="JBBPFD010000664">
    <property type="protein sequence ID" value="KAK7877924.1"/>
    <property type="molecule type" value="Genomic_DNA"/>
</dbReference>
<dbReference type="InterPro" id="IPR058030">
    <property type="entry name" value="TRIM8/14/16/25/29/45/65_CC"/>
</dbReference>
<dbReference type="CDD" id="cd19769">
    <property type="entry name" value="Bbox2_TRIM16-like"/>
    <property type="match status" value="1"/>
</dbReference>
<evidence type="ECO:0000313" key="10">
    <source>
        <dbReference type="Proteomes" id="UP001460270"/>
    </source>
</evidence>
<dbReference type="Pfam" id="PF00622">
    <property type="entry name" value="SPRY"/>
    <property type="match status" value="1"/>
</dbReference>
<evidence type="ECO:0000256" key="3">
    <source>
        <dbReference type="ARBA" id="ARBA00022833"/>
    </source>
</evidence>
<dbReference type="PROSITE" id="PS50119">
    <property type="entry name" value="ZF_BBOX"/>
    <property type="match status" value="1"/>
</dbReference>
<dbReference type="GO" id="GO:0005737">
    <property type="term" value="C:cytoplasm"/>
    <property type="evidence" value="ECO:0007669"/>
    <property type="project" value="UniProtKB-ARBA"/>
</dbReference>
<dbReference type="InterPro" id="IPR051051">
    <property type="entry name" value="E3_ubiq-ligase_TRIM/RNF"/>
</dbReference>
<comment type="caution">
    <text evidence="9">The sequence shown here is derived from an EMBL/GenBank/DDBJ whole genome shotgun (WGS) entry which is preliminary data.</text>
</comment>
<accession>A0AAW0MII9</accession>
<dbReference type="Gene3D" id="2.60.120.920">
    <property type="match status" value="2"/>
</dbReference>
<feature type="compositionally biased region" description="Basic and acidic residues" evidence="6">
    <location>
        <begin position="249"/>
        <end position="261"/>
    </location>
</feature>
<organism evidence="9 10">
    <name type="scientific">Mugilogobius chulae</name>
    <name type="common">yellowstripe goby</name>
    <dbReference type="NCBI Taxonomy" id="88201"/>
    <lineage>
        <taxon>Eukaryota</taxon>
        <taxon>Metazoa</taxon>
        <taxon>Chordata</taxon>
        <taxon>Craniata</taxon>
        <taxon>Vertebrata</taxon>
        <taxon>Euteleostomi</taxon>
        <taxon>Actinopterygii</taxon>
        <taxon>Neopterygii</taxon>
        <taxon>Teleostei</taxon>
        <taxon>Neoteleostei</taxon>
        <taxon>Acanthomorphata</taxon>
        <taxon>Gobiaria</taxon>
        <taxon>Gobiiformes</taxon>
        <taxon>Gobioidei</taxon>
        <taxon>Gobiidae</taxon>
        <taxon>Gobionellinae</taxon>
        <taxon>Mugilogobius</taxon>
    </lineage>
</organism>
<dbReference type="Pfam" id="PF00643">
    <property type="entry name" value="zf-B_box"/>
    <property type="match status" value="1"/>
</dbReference>
<evidence type="ECO:0000256" key="2">
    <source>
        <dbReference type="ARBA" id="ARBA00022771"/>
    </source>
</evidence>
<feature type="domain" description="B30.2/SPRY" evidence="8">
    <location>
        <begin position="460"/>
        <end position="653"/>
    </location>
</feature>
<feature type="coiled-coil region" evidence="5">
    <location>
        <begin position="44"/>
        <end position="136"/>
    </location>
</feature>
<dbReference type="InterPro" id="IPR000315">
    <property type="entry name" value="Znf_B-box"/>
</dbReference>
<reference evidence="10" key="1">
    <citation type="submission" date="2024-04" db="EMBL/GenBank/DDBJ databases">
        <title>Salinicola lusitanus LLJ914,a marine bacterium isolated from the Okinawa Trough.</title>
        <authorList>
            <person name="Li J."/>
        </authorList>
    </citation>
    <scope>NUCLEOTIDE SEQUENCE [LARGE SCALE GENOMIC DNA]</scope>
</reference>
<dbReference type="CDD" id="cd16040">
    <property type="entry name" value="SPRY_PRY_SNTX"/>
    <property type="match status" value="1"/>
</dbReference>
<dbReference type="SUPFAM" id="SSF57845">
    <property type="entry name" value="B-box zinc-binding domain"/>
    <property type="match status" value="1"/>
</dbReference>
<dbReference type="SUPFAM" id="SSF49899">
    <property type="entry name" value="Concanavalin A-like lectins/glucanases"/>
    <property type="match status" value="2"/>
</dbReference>
<evidence type="ECO:0008006" key="11">
    <source>
        <dbReference type="Google" id="ProtNLM"/>
    </source>
</evidence>
<evidence type="ECO:0000259" key="8">
    <source>
        <dbReference type="PROSITE" id="PS50188"/>
    </source>
</evidence>
<feature type="coiled-coil region" evidence="5">
    <location>
        <begin position="363"/>
        <end position="390"/>
    </location>
</feature>
<evidence type="ECO:0000256" key="6">
    <source>
        <dbReference type="SAM" id="MobiDB-lite"/>
    </source>
</evidence>
<feature type="domain" description="B box-type" evidence="7">
    <location>
        <begin position="1"/>
        <end position="29"/>
    </location>
</feature>
<feature type="region of interest" description="Disordered" evidence="6">
    <location>
        <begin position="233"/>
        <end position="261"/>
    </location>
</feature>
<sequence length="653" mass="74014">MDIFCRSDQQIICSLCSVDQHKGHDIVSAAAERAQRQAELPARRALLLQNLQDKETDLKRLQQEAQDISRSAQTAVQRSRDGFREMVRLLKKRRSEVEQQIRFQEETQLSRVQELQDQLQQDVTELKRSISELDTLSLSPDHNQFLQLYASLSTDTQSTEPARIQTGPRSYFEEVTRAVSALKDKLQLTLEEGLTNVSLALSHVHVLLSPAEPSSREDFLQYYTEITLNPNTAHTKLSLSDGNRRAKVMRKDQSYPDHPDRFSDWYQVLSRESLTAQGPRHSVGCSRESPEAGKAAGQEGPAAPEPPGQRDRPEEAPTGGPGHQPLCQTAVQHSRDSFREMAFSWRKDALKWSSRSAPRRRPTERVQELQDQLQQDVTELKRSISELDTLSLSPDHNQFLQLYASLSTDTQSTEPARIQTGPRSYFEEVTRAVSALRDKVQLTLEEGLTNVSLALSHVHVLLSPAEPSSREDFLQYYTEITLDPNTAHTRLSLSDGNRRATVMSKDQSYPDHPDRFSDWEQVLSRENLTGRCYWEVEWSGLGVYIAVSYEDIQRKGNSDESAFGYNNKSWALDCDKTSPSFWFNSVQSQVSGPVSSRIGVYLDHSAGVLSFYSVSESTMSLLHREQTTFTKPLYAGVWFGFDIGDTVHFPKLK</sequence>
<evidence type="ECO:0000256" key="4">
    <source>
        <dbReference type="PROSITE-ProRule" id="PRU00024"/>
    </source>
</evidence>
<dbReference type="PANTHER" id="PTHR25465:SF5">
    <property type="entry name" value="E3 UBIQUITIN_ISG15 LIGASE TRIM25-RELATED"/>
    <property type="match status" value="1"/>
</dbReference>
<keyword evidence="5" id="KW-0175">Coiled coil</keyword>
<keyword evidence="2 4" id="KW-0863">Zinc-finger</keyword>
<dbReference type="Proteomes" id="UP001460270">
    <property type="component" value="Unassembled WGS sequence"/>
</dbReference>
<dbReference type="SMART" id="SM00589">
    <property type="entry name" value="PRY"/>
    <property type="match status" value="2"/>
</dbReference>
<dbReference type="GO" id="GO:0008270">
    <property type="term" value="F:zinc ion binding"/>
    <property type="evidence" value="ECO:0007669"/>
    <property type="project" value="UniProtKB-KW"/>
</dbReference>
<dbReference type="PANTHER" id="PTHR25465">
    <property type="entry name" value="B-BOX DOMAIN CONTAINING"/>
    <property type="match status" value="1"/>
</dbReference>
<protein>
    <recommendedName>
        <fullName evidence="11">Tripartite motif-containing protein 16-like</fullName>
    </recommendedName>
</protein>
<gene>
    <name evidence="9" type="ORF">WMY93_031400</name>
</gene>
<dbReference type="InterPro" id="IPR043136">
    <property type="entry name" value="B30.2/SPRY_sf"/>
</dbReference>
<feature type="region of interest" description="Disordered" evidence="6">
    <location>
        <begin position="276"/>
        <end position="327"/>
    </location>
</feature>
<dbReference type="Pfam" id="PF25600">
    <property type="entry name" value="TRIM_CC"/>
    <property type="match status" value="2"/>
</dbReference>
<dbReference type="PRINTS" id="PR01407">
    <property type="entry name" value="BUTYPHLNCDUF"/>
</dbReference>
<evidence type="ECO:0000259" key="7">
    <source>
        <dbReference type="PROSITE" id="PS50119"/>
    </source>
</evidence>
<dbReference type="AlphaFoldDB" id="A0AAW0MII9"/>
<dbReference type="InterPro" id="IPR006574">
    <property type="entry name" value="PRY"/>
</dbReference>
<dbReference type="InterPro" id="IPR001870">
    <property type="entry name" value="B30.2/SPRY"/>
</dbReference>
<keyword evidence="1" id="KW-0479">Metal-binding</keyword>
<dbReference type="SMART" id="SM00449">
    <property type="entry name" value="SPRY"/>
    <property type="match status" value="1"/>
</dbReference>
<name>A0AAW0MII9_9GOBI</name>
<evidence type="ECO:0000256" key="5">
    <source>
        <dbReference type="SAM" id="Coils"/>
    </source>
</evidence>
<dbReference type="Pfam" id="PF13765">
    <property type="entry name" value="PRY"/>
    <property type="match status" value="2"/>
</dbReference>
<keyword evidence="3" id="KW-0862">Zinc</keyword>